<feature type="transmembrane region" description="Helical" evidence="1">
    <location>
        <begin position="78"/>
        <end position="98"/>
    </location>
</feature>
<dbReference type="GO" id="GO:0004190">
    <property type="term" value="F:aspartic-type endopeptidase activity"/>
    <property type="evidence" value="ECO:0007669"/>
    <property type="project" value="InterPro"/>
</dbReference>
<feature type="domain" description="Prepilin type IV endopeptidase peptidase" evidence="2">
    <location>
        <begin position="39"/>
        <end position="131"/>
    </location>
</feature>
<dbReference type="Gene3D" id="1.20.120.1220">
    <property type="match status" value="1"/>
</dbReference>
<dbReference type="Gene3D" id="3.40.50.150">
    <property type="entry name" value="Vaccinia Virus protein VP39"/>
    <property type="match status" value="1"/>
</dbReference>
<dbReference type="GO" id="GO:0008168">
    <property type="term" value="F:methyltransferase activity"/>
    <property type="evidence" value="ECO:0007669"/>
    <property type="project" value="TreeGrafter"/>
</dbReference>
<dbReference type="InterPro" id="IPR029063">
    <property type="entry name" value="SAM-dependent_MTases_sf"/>
</dbReference>
<evidence type="ECO:0000313" key="4">
    <source>
        <dbReference type="EMBL" id="GMA29449.1"/>
    </source>
</evidence>
<organism evidence="4 5">
    <name type="scientific">Arenivirga flava</name>
    <dbReference type="NCBI Taxonomy" id="1930060"/>
    <lineage>
        <taxon>Bacteria</taxon>
        <taxon>Bacillati</taxon>
        <taxon>Actinomycetota</taxon>
        <taxon>Actinomycetes</taxon>
        <taxon>Micrococcales</taxon>
        <taxon>Microbacteriaceae</taxon>
        <taxon>Arenivirga</taxon>
    </lineage>
</organism>
<dbReference type="PANTHER" id="PTHR43591">
    <property type="entry name" value="METHYLTRANSFERASE"/>
    <property type="match status" value="1"/>
</dbReference>
<dbReference type="AlphaFoldDB" id="A0AA37UI89"/>
<dbReference type="Pfam" id="PF01478">
    <property type="entry name" value="Peptidase_A24"/>
    <property type="match status" value="1"/>
</dbReference>
<dbReference type="InterPro" id="IPR025714">
    <property type="entry name" value="Methyltranfer_dom"/>
</dbReference>
<feature type="transmembrane region" description="Helical" evidence="1">
    <location>
        <begin position="53"/>
        <end position="71"/>
    </location>
</feature>
<keyword evidence="5" id="KW-1185">Reference proteome</keyword>
<evidence type="ECO:0000256" key="1">
    <source>
        <dbReference type="SAM" id="Phobius"/>
    </source>
</evidence>
<dbReference type="InterPro" id="IPR000045">
    <property type="entry name" value="Prepilin_IV_endopep_pep"/>
</dbReference>
<name>A0AA37UI89_9MICO</name>
<keyword evidence="1" id="KW-0472">Membrane</keyword>
<evidence type="ECO:0000259" key="2">
    <source>
        <dbReference type="Pfam" id="PF01478"/>
    </source>
</evidence>
<proteinExistence type="predicted"/>
<dbReference type="CDD" id="cd02440">
    <property type="entry name" value="AdoMet_MTases"/>
    <property type="match status" value="1"/>
</dbReference>
<keyword evidence="1" id="KW-1133">Transmembrane helix</keyword>
<gene>
    <name evidence="4" type="ORF">GCM10025874_27020</name>
</gene>
<dbReference type="SUPFAM" id="SSF53335">
    <property type="entry name" value="S-adenosyl-L-methionine-dependent methyltransferases"/>
    <property type="match status" value="1"/>
</dbReference>
<dbReference type="Proteomes" id="UP001157160">
    <property type="component" value="Unassembled WGS sequence"/>
</dbReference>
<dbReference type="Pfam" id="PF13847">
    <property type="entry name" value="Methyltransf_31"/>
    <property type="match status" value="1"/>
</dbReference>
<evidence type="ECO:0000259" key="3">
    <source>
        <dbReference type="Pfam" id="PF13847"/>
    </source>
</evidence>
<feature type="domain" description="Methyltransferase" evidence="3">
    <location>
        <begin position="235"/>
        <end position="353"/>
    </location>
</feature>
<evidence type="ECO:0000313" key="5">
    <source>
        <dbReference type="Proteomes" id="UP001157160"/>
    </source>
</evidence>
<evidence type="ECO:0008006" key="6">
    <source>
        <dbReference type="Google" id="ProtNLM"/>
    </source>
</evidence>
<keyword evidence="1" id="KW-0812">Transmembrane</keyword>
<accession>A0AA37UI89</accession>
<dbReference type="GO" id="GO:0016020">
    <property type="term" value="C:membrane"/>
    <property type="evidence" value="ECO:0007669"/>
    <property type="project" value="InterPro"/>
</dbReference>
<dbReference type="EMBL" id="BSUL01000001">
    <property type="protein sequence ID" value="GMA29449.1"/>
    <property type="molecule type" value="Genomic_DNA"/>
</dbReference>
<reference evidence="4 5" key="1">
    <citation type="journal article" date="2014" name="Int. J. Syst. Evol. Microbiol.">
        <title>Complete genome sequence of Corynebacterium casei LMG S-19264T (=DSM 44701T), isolated from a smear-ripened cheese.</title>
        <authorList>
            <consortium name="US DOE Joint Genome Institute (JGI-PGF)"/>
            <person name="Walter F."/>
            <person name="Albersmeier A."/>
            <person name="Kalinowski J."/>
            <person name="Ruckert C."/>
        </authorList>
    </citation>
    <scope>NUCLEOTIDE SEQUENCE [LARGE SCALE GENOMIC DNA]</scope>
    <source>
        <strain evidence="4 5">NBRC 112289</strain>
    </source>
</reference>
<protein>
    <recommendedName>
        <fullName evidence="6">Methyltransferase domain-containing protein</fullName>
    </recommendedName>
</protein>
<comment type="caution">
    <text evidence="4">The sequence shown here is derived from an EMBL/GenBank/DDBJ whole genome shotgun (WGS) entry which is preliminary data.</text>
</comment>
<dbReference type="PANTHER" id="PTHR43591:SF24">
    <property type="entry name" value="2-METHOXY-6-POLYPRENYL-1,4-BENZOQUINOL METHYLASE, MITOCHONDRIAL"/>
    <property type="match status" value="1"/>
</dbReference>
<sequence length="466" mass="49808">MGAAALLVASALAASALLALGGRGALVPALHLAAVTPLLWRTDVREHRLPNRLLLPNLALALAAALAAGALGDWTPLLAGFVSGGVLIALSLAGGLGMGDAKLGAALALLLGALGAEAVALAMLLALLGGGAASLIGLLVRRLRRGRPSPSGRSCSPGRGRCWGCRRWRRCAERTTASARPAASHGLRRSYDVVVTNPSPADQQYLHGHHESVLRVHARRTVENSAAYLAPHLSPELHLLDVGSGPGTITKDFARRLHAGRVVGIDAGAEIVARTQAEALAEGLTNLEYRTGDVYALDFADDTFDVVHAHQVMQYMADPIAALREMRRVTKPGGLVAVRDVDYGGVRWFPWIDGIEEWRDLYEKVARRGGGEPDAGPQLLDWALRAGFEDVTATATIWCFADPAEREWWGGSWADRALHSDFARQAVEWGLASTDDLQRISDAWREWTAAPNGLFNMPHNEILARA</sequence>